<feature type="compositionally biased region" description="Basic and acidic residues" evidence="1">
    <location>
        <begin position="76"/>
        <end position="85"/>
    </location>
</feature>
<dbReference type="Proteomes" id="UP000693946">
    <property type="component" value="Linkage Group LG14"/>
</dbReference>
<evidence type="ECO:0008006" key="4">
    <source>
        <dbReference type="Google" id="ProtNLM"/>
    </source>
</evidence>
<protein>
    <recommendedName>
        <fullName evidence="4">Secreted protein</fullName>
    </recommendedName>
</protein>
<comment type="caution">
    <text evidence="2">The sequence shown here is derived from an EMBL/GenBank/DDBJ whole genome shotgun (WGS) entry which is preliminary data.</text>
</comment>
<organism evidence="2 3">
    <name type="scientific">Solea senegalensis</name>
    <name type="common">Senegalese sole</name>
    <dbReference type="NCBI Taxonomy" id="28829"/>
    <lineage>
        <taxon>Eukaryota</taxon>
        <taxon>Metazoa</taxon>
        <taxon>Chordata</taxon>
        <taxon>Craniata</taxon>
        <taxon>Vertebrata</taxon>
        <taxon>Euteleostomi</taxon>
        <taxon>Actinopterygii</taxon>
        <taxon>Neopterygii</taxon>
        <taxon>Teleostei</taxon>
        <taxon>Neoteleostei</taxon>
        <taxon>Acanthomorphata</taxon>
        <taxon>Carangaria</taxon>
        <taxon>Pleuronectiformes</taxon>
        <taxon>Pleuronectoidei</taxon>
        <taxon>Soleidae</taxon>
        <taxon>Solea</taxon>
    </lineage>
</organism>
<dbReference type="EMBL" id="JAGKHQ010000006">
    <property type="protein sequence ID" value="KAG7514728.1"/>
    <property type="molecule type" value="Genomic_DNA"/>
</dbReference>
<reference evidence="2 3" key="1">
    <citation type="journal article" date="2021" name="Sci. Rep.">
        <title>Chromosome anchoring in Senegalese sole (Solea senegalensis) reveals sex-associated markers and genome rearrangements in flatfish.</title>
        <authorList>
            <person name="Guerrero-Cozar I."/>
            <person name="Gomez-Garrido J."/>
            <person name="Berbel C."/>
            <person name="Martinez-Blanch J.F."/>
            <person name="Alioto T."/>
            <person name="Claros M.G."/>
            <person name="Gagnaire P.A."/>
            <person name="Manchado M."/>
        </authorList>
    </citation>
    <scope>NUCLEOTIDE SEQUENCE [LARGE SCALE GENOMIC DNA]</scope>
    <source>
        <strain evidence="2">Sse05_10M</strain>
    </source>
</reference>
<dbReference type="AlphaFoldDB" id="A0AAV6SB99"/>
<feature type="region of interest" description="Disordered" evidence="1">
    <location>
        <begin position="76"/>
        <end position="96"/>
    </location>
</feature>
<evidence type="ECO:0000256" key="1">
    <source>
        <dbReference type="SAM" id="MobiDB-lite"/>
    </source>
</evidence>
<sequence>MFIVLLVNAFAFDRDNTECDTQVFYFFLIWHCCDNIASDQQLHSTPCSTFAQHCCVLQRRTKEKTKCKASANVTRESTESRDKCRQVTRPRSTEQEESVFNISTHTWSENAEPITQPCHLVEL</sequence>
<evidence type="ECO:0000313" key="2">
    <source>
        <dbReference type="EMBL" id="KAG7514728.1"/>
    </source>
</evidence>
<proteinExistence type="predicted"/>
<name>A0AAV6SB99_SOLSE</name>
<accession>A0AAV6SB99</accession>
<gene>
    <name evidence="2" type="ORF">JOB18_041461</name>
</gene>
<keyword evidence="3" id="KW-1185">Reference proteome</keyword>
<evidence type="ECO:0000313" key="3">
    <source>
        <dbReference type="Proteomes" id="UP000693946"/>
    </source>
</evidence>